<accession>A0AAN7HJB5</accession>
<keyword evidence="2" id="KW-1185">Reference proteome</keyword>
<organism evidence="1 2">
    <name type="scientific">Achaetomium macrosporum</name>
    <dbReference type="NCBI Taxonomy" id="79813"/>
    <lineage>
        <taxon>Eukaryota</taxon>
        <taxon>Fungi</taxon>
        <taxon>Dikarya</taxon>
        <taxon>Ascomycota</taxon>
        <taxon>Pezizomycotina</taxon>
        <taxon>Sordariomycetes</taxon>
        <taxon>Sordariomycetidae</taxon>
        <taxon>Sordariales</taxon>
        <taxon>Chaetomiaceae</taxon>
        <taxon>Achaetomium</taxon>
    </lineage>
</organism>
<protein>
    <recommendedName>
        <fullName evidence="3">ABM domain-containing protein</fullName>
    </recommendedName>
</protein>
<reference evidence="1" key="1">
    <citation type="journal article" date="2023" name="Mol. Phylogenet. Evol.">
        <title>Genome-scale phylogeny and comparative genomics of the fungal order Sordariales.</title>
        <authorList>
            <person name="Hensen N."/>
            <person name="Bonometti L."/>
            <person name="Westerberg I."/>
            <person name="Brannstrom I.O."/>
            <person name="Guillou S."/>
            <person name="Cros-Aarteil S."/>
            <person name="Calhoun S."/>
            <person name="Haridas S."/>
            <person name="Kuo A."/>
            <person name="Mondo S."/>
            <person name="Pangilinan J."/>
            <person name="Riley R."/>
            <person name="LaButti K."/>
            <person name="Andreopoulos B."/>
            <person name="Lipzen A."/>
            <person name="Chen C."/>
            <person name="Yan M."/>
            <person name="Daum C."/>
            <person name="Ng V."/>
            <person name="Clum A."/>
            <person name="Steindorff A."/>
            <person name="Ohm R.A."/>
            <person name="Martin F."/>
            <person name="Silar P."/>
            <person name="Natvig D.O."/>
            <person name="Lalanne C."/>
            <person name="Gautier V."/>
            <person name="Ament-Velasquez S.L."/>
            <person name="Kruys A."/>
            <person name="Hutchinson M.I."/>
            <person name="Powell A.J."/>
            <person name="Barry K."/>
            <person name="Miller A.N."/>
            <person name="Grigoriev I.V."/>
            <person name="Debuchy R."/>
            <person name="Gladieux P."/>
            <person name="Hiltunen Thoren M."/>
            <person name="Johannesson H."/>
        </authorList>
    </citation>
    <scope>NUCLEOTIDE SEQUENCE</scope>
    <source>
        <strain evidence="1">CBS 532.94</strain>
    </source>
</reference>
<evidence type="ECO:0000313" key="2">
    <source>
        <dbReference type="Proteomes" id="UP001303760"/>
    </source>
</evidence>
<dbReference type="Proteomes" id="UP001303760">
    <property type="component" value="Unassembled WGS sequence"/>
</dbReference>
<evidence type="ECO:0000313" key="1">
    <source>
        <dbReference type="EMBL" id="KAK4242359.1"/>
    </source>
</evidence>
<comment type="caution">
    <text evidence="1">The sequence shown here is derived from an EMBL/GenBank/DDBJ whole genome shotgun (WGS) entry which is preliminary data.</text>
</comment>
<proteinExistence type="predicted"/>
<name>A0AAN7HJB5_9PEZI</name>
<reference evidence="1" key="2">
    <citation type="submission" date="2023-05" db="EMBL/GenBank/DDBJ databases">
        <authorList>
            <consortium name="Lawrence Berkeley National Laboratory"/>
            <person name="Steindorff A."/>
            <person name="Hensen N."/>
            <person name="Bonometti L."/>
            <person name="Westerberg I."/>
            <person name="Brannstrom I.O."/>
            <person name="Guillou S."/>
            <person name="Cros-Aarteil S."/>
            <person name="Calhoun S."/>
            <person name="Haridas S."/>
            <person name="Kuo A."/>
            <person name="Mondo S."/>
            <person name="Pangilinan J."/>
            <person name="Riley R."/>
            <person name="Labutti K."/>
            <person name="Andreopoulos B."/>
            <person name="Lipzen A."/>
            <person name="Chen C."/>
            <person name="Yanf M."/>
            <person name="Daum C."/>
            <person name="Ng V."/>
            <person name="Clum A."/>
            <person name="Ohm R."/>
            <person name="Martin F."/>
            <person name="Silar P."/>
            <person name="Natvig D."/>
            <person name="Lalanne C."/>
            <person name="Gautier V."/>
            <person name="Ament-Velasquez S.L."/>
            <person name="Kruys A."/>
            <person name="Hutchinson M.I."/>
            <person name="Powell A.J."/>
            <person name="Barry K."/>
            <person name="Miller A.N."/>
            <person name="Grigoriev I.V."/>
            <person name="Debuchy R."/>
            <person name="Gladieux P."/>
            <person name="Thoren M.H."/>
            <person name="Johannesson H."/>
        </authorList>
    </citation>
    <scope>NUCLEOTIDE SEQUENCE</scope>
    <source>
        <strain evidence="1">CBS 532.94</strain>
    </source>
</reference>
<sequence length="187" mass="20537">MASSPVIVFQSLGQQPAASVVEEIKKQDGLQRVFFGSKMEDVNRGILCTEWSSREAALNYRSSGLASSLAAKEEPLAFIAPGWGTVFEQPCTEVFTGFGALEGFAGNVGRFVQKMKENPPEGYRGVAFGESVGLEGEEKAVRMVIGWTSREAHLEAKEKPGAIQDNIHELRTLRKAVDLYHVEFKEL</sequence>
<dbReference type="AlphaFoldDB" id="A0AAN7HJB5"/>
<gene>
    <name evidence="1" type="ORF">C8A03DRAFT_11478</name>
</gene>
<evidence type="ECO:0008006" key="3">
    <source>
        <dbReference type="Google" id="ProtNLM"/>
    </source>
</evidence>
<dbReference type="EMBL" id="MU860009">
    <property type="protein sequence ID" value="KAK4242359.1"/>
    <property type="molecule type" value="Genomic_DNA"/>
</dbReference>